<feature type="transmembrane region" description="Helical" evidence="1">
    <location>
        <begin position="5"/>
        <end position="22"/>
    </location>
</feature>
<dbReference type="Proteomes" id="UP000290218">
    <property type="component" value="Unassembled WGS sequence"/>
</dbReference>
<keyword evidence="1" id="KW-0812">Transmembrane</keyword>
<dbReference type="EMBL" id="SDHX01000002">
    <property type="protein sequence ID" value="RXK53273.1"/>
    <property type="molecule type" value="Genomic_DNA"/>
</dbReference>
<keyword evidence="1" id="KW-1133">Transmembrane helix</keyword>
<proteinExistence type="predicted"/>
<accession>A0A4Q1C4Q2</accession>
<evidence type="ECO:0000313" key="2">
    <source>
        <dbReference type="EMBL" id="RXK53273.1"/>
    </source>
</evidence>
<evidence type="ECO:0000313" key="3">
    <source>
        <dbReference type="Proteomes" id="UP000290218"/>
    </source>
</evidence>
<sequence>MKPRTLRLAALVLMGIALFFGLDLPRFFLPGWSPLERTALDALGQLVAYAGMGALALLIDDRRGAGSDKITSL</sequence>
<name>A0A4Q1C4Q2_9BACT</name>
<feature type="transmembrane region" description="Helical" evidence="1">
    <location>
        <begin position="42"/>
        <end position="59"/>
    </location>
</feature>
<comment type="caution">
    <text evidence="2">The sequence shown here is derived from an EMBL/GenBank/DDBJ whole genome shotgun (WGS) entry which is preliminary data.</text>
</comment>
<protein>
    <submittedName>
        <fullName evidence="2">Uncharacterized protein</fullName>
    </submittedName>
</protein>
<evidence type="ECO:0000256" key="1">
    <source>
        <dbReference type="SAM" id="Phobius"/>
    </source>
</evidence>
<keyword evidence="3" id="KW-1185">Reference proteome</keyword>
<organism evidence="2 3">
    <name type="scientific">Oleiharenicola lentus</name>
    <dbReference type="NCBI Taxonomy" id="2508720"/>
    <lineage>
        <taxon>Bacteria</taxon>
        <taxon>Pseudomonadati</taxon>
        <taxon>Verrucomicrobiota</taxon>
        <taxon>Opitutia</taxon>
        <taxon>Opitutales</taxon>
        <taxon>Opitutaceae</taxon>
        <taxon>Oleiharenicola</taxon>
    </lineage>
</organism>
<dbReference type="AlphaFoldDB" id="A0A4Q1C4Q2"/>
<reference evidence="2 3" key="1">
    <citation type="submission" date="2019-01" db="EMBL/GenBank/DDBJ databases">
        <title>Lacunisphaera sp. strain TWA-58.</title>
        <authorList>
            <person name="Chen W.-M."/>
        </authorList>
    </citation>
    <scope>NUCLEOTIDE SEQUENCE [LARGE SCALE GENOMIC DNA]</scope>
    <source>
        <strain evidence="2 3">TWA-58</strain>
    </source>
</reference>
<dbReference type="RefSeq" id="WP_129048862.1">
    <property type="nucleotide sequence ID" value="NZ_SDHX01000002.1"/>
</dbReference>
<keyword evidence="1" id="KW-0472">Membrane</keyword>
<gene>
    <name evidence="2" type="ORF">ESB00_16370</name>
</gene>